<dbReference type="AlphaFoldDB" id="R0JHW1"/>
<accession>R0JHW1</accession>
<organism evidence="1 2">
    <name type="scientific">Anas platyrhynchos</name>
    <name type="common">Mallard</name>
    <name type="synonym">Anas boschas</name>
    <dbReference type="NCBI Taxonomy" id="8839"/>
    <lineage>
        <taxon>Eukaryota</taxon>
        <taxon>Metazoa</taxon>
        <taxon>Chordata</taxon>
        <taxon>Craniata</taxon>
        <taxon>Vertebrata</taxon>
        <taxon>Euteleostomi</taxon>
        <taxon>Archelosauria</taxon>
        <taxon>Archosauria</taxon>
        <taxon>Dinosauria</taxon>
        <taxon>Saurischia</taxon>
        <taxon>Theropoda</taxon>
        <taxon>Coelurosauria</taxon>
        <taxon>Aves</taxon>
        <taxon>Neognathae</taxon>
        <taxon>Galloanserae</taxon>
        <taxon>Anseriformes</taxon>
        <taxon>Anatidae</taxon>
        <taxon>Anatinae</taxon>
        <taxon>Anas</taxon>
    </lineage>
</organism>
<dbReference type="Proteomes" id="UP000296049">
    <property type="component" value="Unassembled WGS sequence"/>
</dbReference>
<dbReference type="EMBL" id="KB743930">
    <property type="protein sequence ID" value="EOA96581.1"/>
    <property type="molecule type" value="Genomic_DNA"/>
</dbReference>
<evidence type="ECO:0000313" key="1">
    <source>
        <dbReference type="EMBL" id="EOA96581.1"/>
    </source>
</evidence>
<evidence type="ECO:0000313" key="2">
    <source>
        <dbReference type="Proteomes" id="UP000296049"/>
    </source>
</evidence>
<reference evidence="2" key="1">
    <citation type="journal article" date="2013" name="Nat. Genet.">
        <title>The duck genome and transcriptome provide insight into an avian influenza virus reservoir species.</title>
        <authorList>
            <person name="Huang Y."/>
            <person name="Li Y."/>
            <person name="Burt D.W."/>
            <person name="Chen H."/>
            <person name="Zhang Y."/>
            <person name="Qian W."/>
            <person name="Kim H."/>
            <person name="Gan S."/>
            <person name="Zhao Y."/>
            <person name="Li J."/>
            <person name="Yi K."/>
            <person name="Feng H."/>
            <person name="Zhu P."/>
            <person name="Li B."/>
            <person name="Liu Q."/>
            <person name="Fairley S."/>
            <person name="Magor K.E."/>
            <person name="Du Z."/>
            <person name="Hu X."/>
            <person name="Goodman L."/>
            <person name="Tafer H."/>
            <person name="Vignal A."/>
            <person name="Lee T."/>
            <person name="Kim K.W."/>
            <person name="Sheng Z."/>
            <person name="An Y."/>
            <person name="Searle S."/>
            <person name="Herrero J."/>
            <person name="Groenen M.A."/>
            <person name="Crooijmans R.P."/>
            <person name="Faraut T."/>
            <person name="Cai Q."/>
            <person name="Webster R.G."/>
            <person name="Aldridge J.R."/>
            <person name="Warren W.C."/>
            <person name="Bartschat S."/>
            <person name="Kehr S."/>
            <person name="Marz M."/>
            <person name="Stadler P.F."/>
            <person name="Smith J."/>
            <person name="Kraus R.H."/>
            <person name="Zhao Y."/>
            <person name="Ren L."/>
            <person name="Fei J."/>
            <person name="Morisson M."/>
            <person name="Kaiser P."/>
            <person name="Griffin D.K."/>
            <person name="Rao M."/>
            <person name="Pitel F."/>
            <person name="Wang J."/>
            <person name="Li N."/>
        </authorList>
    </citation>
    <scope>NUCLEOTIDE SEQUENCE [LARGE SCALE GENOMIC DNA]</scope>
</reference>
<gene>
    <name evidence="1" type="ORF">Anapl_17614</name>
</gene>
<sequence>MDIRSLMRAGAAGPPQIQETSASKYFMCSEDFPSLEPEMKENLWNGEHEQIPKCVFLGLFNRFAATQHQQWMLNVKLWVQEIHYLLMILLSVLLNFGKYVMMCVSSRKKTGVEASVMSGFGALLEGERRQGFDVMLQSWAGEQRAGANNCWLEDTVSSPVSCRIQLSAAPTKRHSPSVMHEHARVELPRHGLERVGITKERRPQRNAISAKPEIQALIGPGKKELQQKHRAVFCWARELKQLRVSGRGAHLWSLLLFALLAKLLLTSNRSRP</sequence>
<protein>
    <submittedName>
        <fullName evidence="1">Uncharacterized protein</fullName>
    </submittedName>
</protein>
<proteinExistence type="predicted"/>
<name>R0JHW1_ANAPL</name>
<keyword evidence="2" id="KW-1185">Reference proteome</keyword>